<dbReference type="EMBL" id="JAAALK010000288">
    <property type="protein sequence ID" value="KAG8051396.1"/>
    <property type="molecule type" value="Genomic_DNA"/>
</dbReference>
<evidence type="ECO:0000313" key="1">
    <source>
        <dbReference type="EMBL" id="KAG8051396.1"/>
    </source>
</evidence>
<dbReference type="AlphaFoldDB" id="A0A8J5S7J4"/>
<protein>
    <submittedName>
        <fullName evidence="1">Uncharacterized protein</fullName>
    </submittedName>
</protein>
<organism evidence="1 2">
    <name type="scientific">Zizania palustris</name>
    <name type="common">Northern wild rice</name>
    <dbReference type="NCBI Taxonomy" id="103762"/>
    <lineage>
        <taxon>Eukaryota</taxon>
        <taxon>Viridiplantae</taxon>
        <taxon>Streptophyta</taxon>
        <taxon>Embryophyta</taxon>
        <taxon>Tracheophyta</taxon>
        <taxon>Spermatophyta</taxon>
        <taxon>Magnoliopsida</taxon>
        <taxon>Liliopsida</taxon>
        <taxon>Poales</taxon>
        <taxon>Poaceae</taxon>
        <taxon>BOP clade</taxon>
        <taxon>Oryzoideae</taxon>
        <taxon>Oryzeae</taxon>
        <taxon>Zizaniinae</taxon>
        <taxon>Zizania</taxon>
    </lineage>
</organism>
<gene>
    <name evidence="1" type="ORF">GUJ93_ZPchr0001g29920</name>
</gene>
<reference evidence="1" key="1">
    <citation type="journal article" date="2021" name="bioRxiv">
        <title>Whole Genome Assembly and Annotation of Northern Wild Rice, Zizania palustris L., Supports a Whole Genome Duplication in the Zizania Genus.</title>
        <authorList>
            <person name="Haas M."/>
            <person name="Kono T."/>
            <person name="Macchietto M."/>
            <person name="Millas R."/>
            <person name="McGilp L."/>
            <person name="Shao M."/>
            <person name="Duquette J."/>
            <person name="Hirsch C.N."/>
            <person name="Kimball J."/>
        </authorList>
    </citation>
    <scope>NUCLEOTIDE SEQUENCE</scope>
    <source>
        <tissue evidence="1">Fresh leaf tissue</tissue>
    </source>
</reference>
<proteinExistence type="predicted"/>
<accession>A0A8J5S7J4</accession>
<sequence length="107" mass="12131">MIWFMGELSHISSEFDDWKAQDKTCTYVVSFDMLIHHYGWRDGRPAGMHAQSNRPLSIAILHTYSTHPWSSFGPATFLAPPPPILTNFSGPGPVYIDRHRIAFSSKP</sequence>
<evidence type="ECO:0000313" key="2">
    <source>
        <dbReference type="Proteomes" id="UP000729402"/>
    </source>
</evidence>
<comment type="caution">
    <text evidence="1">The sequence shown here is derived from an EMBL/GenBank/DDBJ whole genome shotgun (WGS) entry which is preliminary data.</text>
</comment>
<dbReference type="Proteomes" id="UP000729402">
    <property type="component" value="Unassembled WGS sequence"/>
</dbReference>
<name>A0A8J5S7J4_ZIZPA</name>
<reference evidence="1" key="2">
    <citation type="submission" date="2021-02" db="EMBL/GenBank/DDBJ databases">
        <authorList>
            <person name="Kimball J.A."/>
            <person name="Haas M.W."/>
            <person name="Macchietto M."/>
            <person name="Kono T."/>
            <person name="Duquette J."/>
            <person name="Shao M."/>
        </authorList>
    </citation>
    <scope>NUCLEOTIDE SEQUENCE</scope>
    <source>
        <tissue evidence="1">Fresh leaf tissue</tissue>
    </source>
</reference>
<keyword evidence="2" id="KW-1185">Reference proteome</keyword>